<name>A0A1E5KXS5_9ENTE</name>
<reference evidence="4 5" key="1">
    <citation type="submission" date="2016-09" db="EMBL/GenBank/DDBJ databases">
        <authorList>
            <person name="Capua I."/>
            <person name="De Benedictis P."/>
            <person name="Joannis T."/>
            <person name="Lombin L.H."/>
            <person name="Cattoli G."/>
        </authorList>
    </citation>
    <scope>NUCLEOTIDE SEQUENCE [LARGE SCALE GENOMIC DNA]</scope>
    <source>
        <strain evidence="4 5">LMG 25899</strain>
    </source>
</reference>
<comment type="function">
    <text evidence="3">Participates in chromosomal partition during cell division. May act via the formation of a condensin-like complex containing Smc and ScpB that pull DNA away from mid-cell into both cell halves.</text>
</comment>
<proteinExistence type="inferred from homology"/>
<evidence type="ECO:0000313" key="5">
    <source>
        <dbReference type="Proteomes" id="UP000095256"/>
    </source>
</evidence>
<organism evidence="4 5">
    <name type="scientific">Enterococcus rivorum</name>
    <dbReference type="NCBI Taxonomy" id="762845"/>
    <lineage>
        <taxon>Bacteria</taxon>
        <taxon>Bacillati</taxon>
        <taxon>Bacillota</taxon>
        <taxon>Bacilli</taxon>
        <taxon>Lactobacillales</taxon>
        <taxon>Enterococcaceae</taxon>
        <taxon>Enterococcus</taxon>
    </lineage>
</organism>
<evidence type="ECO:0000313" key="4">
    <source>
        <dbReference type="EMBL" id="OEH82691.1"/>
    </source>
</evidence>
<dbReference type="GO" id="GO:0051301">
    <property type="term" value="P:cell division"/>
    <property type="evidence" value="ECO:0007669"/>
    <property type="project" value="UniProtKB-KW"/>
</dbReference>
<dbReference type="HAMAP" id="MF_01805">
    <property type="entry name" value="ScpA"/>
    <property type="match status" value="1"/>
</dbReference>
<dbReference type="PANTHER" id="PTHR33969:SF2">
    <property type="entry name" value="SEGREGATION AND CONDENSATION PROTEIN A"/>
    <property type="match status" value="1"/>
</dbReference>
<keyword evidence="5" id="KW-1185">Reference proteome</keyword>
<dbReference type="PANTHER" id="PTHR33969">
    <property type="entry name" value="SEGREGATION AND CONDENSATION PROTEIN A"/>
    <property type="match status" value="1"/>
</dbReference>
<dbReference type="RefSeq" id="WP_069698327.1">
    <property type="nucleotide sequence ID" value="NZ_JAGGMA010000024.1"/>
</dbReference>
<keyword evidence="3" id="KW-0132">Cell division</keyword>
<sequence>MQEINVKLDVFEGPLDLLLHLIKKLEIDIYDIPIAAVTEQYMSYIHTMKTLELEVAGEYLVMAATLMAIKSKMLLPKQELDIVEEDENLEGEDPRDALVAQLLEYRKFKYAANLLHEKESERSLYYTKEPMDIDAYKEDNPLLRPNQINTIDLFLAFHSMLEKRKSLQPIETTVSGDDVSIEEKIAAISLEVGRLDRKSSVRFESFFTSYSKQEVVTTFMALLELMKKGIVHVEQEENYGSILLYNTFEEIESDMEEK</sequence>
<dbReference type="Gene3D" id="6.10.250.2410">
    <property type="match status" value="1"/>
</dbReference>
<gene>
    <name evidence="3" type="primary">scpA</name>
    <name evidence="4" type="ORF">BCR26_12205</name>
</gene>
<dbReference type="EMBL" id="MIEK01000017">
    <property type="protein sequence ID" value="OEH82691.1"/>
    <property type="molecule type" value="Genomic_DNA"/>
</dbReference>
<dbReference type="InterPro" id="IPR036390">
    <property type="entry name" value="WH_DNA-bd_sf"/>
</dbReference>
<dbReference type="Gene3D" id="1.10.10.580">
    <property type="entry name" value="Structural maintenance of chromosome 1. Chain E"/>
    <property type="match status" value="1"/>
</dbReference>
<keyword evidence="3" id="KW-0131">Cell cycle</keyword>
<accession>A0A1E5KXS5</accession>
<evidence type="ECO:0000256" key="3">
    <source>
        <dbReference type="HAMAP-Rule" id="MF_01805"/>
    </source>
</evidence>
<dbReference type="GO" id="GO:0007059">
    <property type="term" value="P:chromosome segregation"/>
    <property type="evidence" value="ECO:0007669"/>
    <property type="project" value="UniProtKB-UniRule"/>
</dbReference>
<evidence type="ECO:0000256" key="2">
    <source>
        <dbReference type="ARBA" id="ARBA00044777"/>
    </source>
</evidence>
<dbReference type="InterPro" id="IPR003768">
    <property type="entry name" value="ScpA"/>
</dbReference>
<dbReference type="GO" id="GO:0005737">
    <property type="term" value="C:cytoplasm"/>
    <property type="evidence" value="ECO:0007669"/>
    <property type="project" value="UniProtKB-SubCell"/>
</dbReference>
<comment type="subcellular location">
    <subcellularLocation>
        <location evidence="3">Cytoplasm</location>
    </subcellularLocation>
    <text evidence="3">Associated with two foci at the outer edges of the nucleoid region in young cells, and at four foci within both cell halves in older cells.</text>
</comment>
<dbReference type="STRING" id="762845.BCR26_12205"/>
<comment type="subunit">
    <text evidence="3">Component of a cohesin-like complex composed of ScpA, ScpB and the Smc homodimer, in which ScpA and ScpB bind to the head domain of Smc. The presence of the three proteins is required for the association of the complex with DNA.</text>
</comment>
<dbReference type="AlphaFoldDB" id="A0A1E5KXS5"/>
<evidence type="ECO:0000256" key="1">
    <source>
        <dbReference type="ARBA" id="ARBA00022829"/>
    </source>
</evidence>
<comment type="caution">
    <text evidence="4">The sequence shown here is derived from an EMBL/GenBank/DDBJ whole genome shotgun (WGS) entry which is preliminary data.</text>
</comment>
<dbReference type="SUPFAM" id="SSF46785">
    <property type="entry name" value="Winged helix' DNA-binding domain"/>
    <property type="match status" value="1"/>
</dbReference>
<dbReference type="NCBIfam" id="NF000995">
    <property type="entry name" value="PRK00104.1-4"/>
    <property type="match status" value="1"/>
</dbReference>
<protein>
    <recommendedName>
        <fullName evidence="2 3">Segregation and condensation protein A</fullName>
    </recommendedName>
</protein>
<dbReference type="GO" id="GO:0006260">
    <property type="term" value="P:DNA replication"/>
    <property type="evidence" value="ECO:0007669"/>
    <property type="project" value="UniProtKB-UniRule"/>
</dbReference>
<comment type="similarity">
    <text evidence="3">Belongs to the ScpA family.</text>
</comment>
<dbReference type="OrthoDB" id="9811016at2"/>
<dbReference type="InterPro" id="IPR023093">
    <property type="entry name" value="ScpA-like_C"/>
</dbReference>
<dbReference type="Proteomes" id="UP000095256">
    <property type="component" value="Unassembled WGS sequence"/>
</dbReference>
<dbReference type="Pfam" id="PF02616">
    <property type="entry name" value="SMC_ScpA"/>
    <property type="match status" value="1"/>
</dbReference>
<keyword evidence="3" id="KW-0963">Cytoplasm</keyword>
<keyword evidence="1 3" id="KW-0159">Chromosome partition</keyword>